<accession>A0A5C1NDF2</accession>
<dbReference type="PANTHER" id="PTHR44154">
    <property type="entry name" value="QUINONE OXIDOREDUCTASE"/>
    <property type="match status" value="1"/>
</dbReference>
<keyword evidence="3" id="KW-0963">Cytoplasm</keyword>
<dbReference type="Pfam" id="PF00107">
    <property type="entry name" value="ADH_zinc_N"/>
    <property type="match status" value="1"/>
</dbReference>
<dbReference type="GO" id="GO:0016491">
    <property type="term" value="F:oxidoreductase activity"/>
    <property type="evidence" value="ECO:0007669"/>
    <property type="project" value="InterPro"/>
</dbReference>
<dbReference type="GO" id="GO:0003723">
    <property type="term" value="F:RNA binding"/>
    <property type="evidence" value="ECO:0007669"/>
    <property type="project" value="UniProtKB-KW"/>
</dbReference>
<dbReference type="InterPro" id="IPR002364">
    <property type="entry name" value="Quin_OxRdtase/zeta-crystal_CS"/>
</dbReference>
<dbReference type="InterPro" id="IPR036291">
    <property type="entry name" value="NAD(P)-bd_dom_sf"/>
</dbReference>
<dbReference type="AlphaFoldDB" id="A0A5C1NDF2"/>
<dbReference type="Proteomes" id="UP000324285">
    <property type="component" value="Chromosome"/>
</dbReference>
<evidence type="ECO:0000259" key="7">
    <source>
        <dbReference type="SMART" id="SM00829"/>
    </source>
</evidence>
<keyword evidence="6" id="KW-0007">Acetylation</keyword>
<dbReference type="SUPFAM" id="SSF51735">
    <property type="entry name" value="NAD(P)-binding Rossmann-fold domains"/>
    <property type="match status" value="1"/>
</dbReference>
<reference evidence="8" key="1">
    <citation type="submission" date="2021-02" db="EMBL/GenBank/DDBJ databases">
        <title>Strain Y2R2, a novel species of the genus Halomonas.</title>
        <authorList>
            <person name="Huang H."/>
        </authorList>
    </citation>
    <scope>NUCLEOTIDE SEQUENCE</scope>
    <source>
        <strain evidence="8">Y2R2</strain>
    </source>
</reference>
<dbReference type="InterPro" id="IPR013154">
    <property type="entry name" value="ADH-like_N"/>
</dbReference>
<dbReference type="EMBL" id="CP038437">
    <property type="protein sequence ID" value="QEM80991.1"/>
    <property type="molecule type" value="Genomic_DNA"/>
</dbReference>
<dbReference type="GO" id="GO:0008270">
    <property type="term" value="F:zinc ion binding"/>
    <property type="evidence" value="ECO:0007669"/>
    <property type="project" value="InterPro"/>
</dbReference>
<dbReference type="InterPro" id="IPR013149">
    <property type="entry name" value="ADH-like_C"/>
</dbReference>
<feature type="domain" description="Enoyl reductase (ER)" evidence="7">
    <location>
        <begin position="18"/>
        <end position="326"/>
    </location>
</feature>
<evidence type="ECO:0000256" key="6">
    <source>
        <dbReference type="ARBA" id="ARBA00022990"/>
    </source>
</evidence>
<keyword evidence="5" id="KW-0694">RNA-binding</keyword>
<dbReference type="CDD" id="cd05289">
    <property type="entry name" value="MDR_like_2"/>
    <property type="match status" value="1"/>
</dbReference>
<dbReference type="Gene3D" id="3.40.50.720">
    <property type="entry name" value="NAD(P)-binding Rossmann-like Domain"/>
    <property type="match status" value="1"/>
</dbReference>
<evidence type="ECO:0000256" key="4">
    <source>
        <dbReference type="ARBA" id="ARBA00022857"/>
    </source>
</evidence>
<organism evidence="8 9">
    <name type="scientific">Halomonas binhaiensis</name>
    <dbReference type="NCBI Taxonomy" id="2562282"/>
    <lineage>
        <taxon>Bacteria</taxon>
        <taxon>Pseudomonadati</taxon>
        <taxon>Pseudomonadota</taxon>
        <taxon>Gammaproteobacteria</taxon>
        <taxon>Oceanospirillales</taxon>
        <taxon>Halomonadaceae</taxon>
        <taxon>Halomonas</taxon>
    </lineage>
</organism>
<dbReference type="GO" id="GO:0005737">
    <property type="term" value="C:cytoplasm"/>
    <property type="evidence" value="ECO:0007669"/>
    <property type="project" value="UniProtKB-SubCell"/>
</dbReference>
<protein>
    <submittedName>
        <fullName evidence="8">NADP-dependent oxidoreductase</fullName>
    </submittedName>
</protein>
<dbReference type="KEGG" id="hbh:E4T21_05070"/>
<evidence type="ECO:0000256" key="3">
    <source>
        <dbReference type="ARBA" id="ARBA00022490"/>
    </source>
</evidence>
<dbReference type="InterPro" id="IPR051603">
    <property type="entry name" value="Zinc-ADH_QOR/CCCR"/>
</dbReference>
<dbReference type="InterPro" id="IPR020843">
    <property type="entry name" value="ER"/>
</dbReference>
<dbReference type="Gene3D" id="3.90.180.10">
    <property type="entry name" value="Medium-chain alcohol dehydrogenases, catalytic domain"/>
    <property type="match status" value="1"/>
</dbReference>
<dbReference type="OrthoDB" id="9780520at2"/>
<evidence type="ECO:0000256" key="2">
    <source>
        <dbReference type="ARBA" id="ARBA00011881"/>
    </source>
</evidence>
<comment type="subcellular location">
    <subcellularLocation>
        <location evidence="1">Cytoplasm</location>
    </subcellularLocation>
</comment>
<dbReference type="SUPFAM" id="SSF50129">
    <property type="entry name" value="GroES-like"/>
    <property type="match status" value="1"/>
</dbReference>
<keyword evidence="9" id="KW-1185">Reference proteome</keyword>
<dbReference type="PROSITE" id="PS01162">
    <property type="entry name" value="QOR_ZETA_CRYSTAL"/>
    <property type="match status" value="1"/>
</dbReference>
<dbReference type="Pfam" id="PF08240">
    <property type="entry name" value="ADH_N"/>
    <property type="match status" value="1"/>
</dbReference>
<dbReference type="SMART" id="SM00829">
    <property type="entry name" value="PKS_ER"/>
    <property type="match status" value="1"/>
</dbReference>
<sequence>MAQSIPDTMRAVAVNRFGGIGEMALQTVPVPDPGPDEILIRVESVGVGVWDQWEREGAFAELFRERHGSEPTFPYVIGFDGAGTVAMTGSDVTRFKPGDRVYADRHINPKGGFYAEYVAVKEDFVFPVPANLSIEQAGAMPVDAITALLGLDDTLQLKEGESLLIFGAGGGLGHLALQLAKRMGVRVIAVASGEDGVALATRLGADATVNGRKDDVVAAAREFAPEGLDAALLTAGGEVAQRTLEALCNGGRAAYARGVSPAPQARPGVEIKEYVGDEAGRAVFEKLNRLIESGPFEVHVARTFSLEQAADAHRALGEHYLGKLALKLE</sequence>
<evidence type="ECO:0000313" key="9">
    <source>
        <dbReference type="Proteomes" id="UP000324285"/>
    </source>
</evidence>
<gene>
    <name evidence="8" type="ORF">E4T21_05070</name>
</gene>
<keyword evidence="4" id="KW-0521">NADP</keyword>
<comment type="subunit">
    <text evidence="2">Homotetramer.</text>
</comment>
<dbReference type="PANTHER" id="PTHR44154:SF1">
    <property type="entry name" value="QUINONE OXIDOREDUCTASE"/>
    <property type="match status" value="1"/>
</dbReference>
<dbReference type="RefSeq" id="WP_149284006.1">
    <property type="nucleotide sequence ID" value="NZ_CP038437.2"/>
</dbReference>
<evidence type="ECO:0000313" key="8">
    <source>
        <dbReference type="EMBL" id="QEM80991.1"/>
    </source>
</evidence>
<proteinExistence type="predicted"/>
<evidence type="ECO:0000256" key="1">
    <source>
        <dbReference type="ARBA" id="ARBA00004496"/>
    </source>
</evidence>
<name>A0A5C1NDF2_9GAMM</name>
<evidence type="ECO:0000256" key="5">
    <source>
        <dbReference type="ARBA" id="ARBA00022884"/>
    </source>
</evidence>
<dbReference type="InterPro" id="IPR011032">
    <property type="entry name" value="GroES-like_sf"/>
</dbReference>